<accession>A0A2N6T147</accession>
<organism evidence="1 2">
    <name type="scientific">Corynebacterium xerosis</name>
    <dbReference type="NCBI Taxonomy" id="1725"/>
    <lineage>
        <taxon>Bacteria</taxon>
        <taxon>Bacillati</taxon>
        <taxon>Actinomycetota</taxon>
        <taxon>Actinomycetes</taxon>
        <taxon>Mycobacteriales</taxon>
        <taxon>Corynebacteriaceae</taxon>
        <taxon>Corynebacterium</taxon>
    </lineage>
</organism>
<dbReference type="EMBL" id="PNHF01000003">
    <property type="protein sequence ID" value="PMC63044.1"/>
    <property type="molecule type" value="Genomic_DNA"/>
</dbReference>
<dbReference type="RefSeq" id="WP_102212000.1">
    <property type="nucleotide sequence ID" value="NZ_JBHWXE010000007.1"/>
</dbReference>
<evidence type="ECO:0000313" key="2">
    <source>
        <dbReference type="Proteomes" id="UP000235363"/>
    </source>
</evidence>
<comment type="caution">
    <text evidence="1">The sequence shown here is derived from an EMBL/GenBank/DDBJ whole genome shotgun (WGS) entry which is preliminary data.</text>
</comment>
<sequence>MASFTTHLTALLDASRWEAVEKQMHAALADLGLWNDGIDVRIQRNYCEEDNMLLDQHMSLHEQAPTIEEIHLIRVRSSGEPEGGRVGVEADRAITKALAGALPEGTGWYGTTVGAS</sequence>
<dbReference type="AlphaFoldDB" id="A0A2N6T147"/>
<evidence type="ECO:0000313" key="1">
    <source>
        <dbReference type="EMBL" id="PMC63044.1"/>
    </source>
</evidence>
<dbReference type="Proteomes" id="UP000235363">
    <property type="component" value="Unassembled WGS sequence"/>
</dbReference>
<name>A0A2N6T147_9CORY</name>
<reference evidence="1 2" key="1">
    <citation type="submission" date="2017-09" db="EMBL/GenBank/DDBJ databases">
        <title>Bacterial strain isolated from the female urinary microbiota.</title>
        <authorList>
            <person name="Thomas-White K."/>
            <person name="Kumar N."/>
            <person name="Forster S."/>
            <person name="Putonti C."/>
            <person name="Lawley T."/>
            <person name="Wolfe A.J."/>
        </authorList>
    </citation>
    <scope>NUCLEOTIDE SEQUENCE [LARGE SCALE GENOMIC DNA]</scope>
    <source>
        <strain evidence="1 2">UMB0908</strain>
    </source>
</reference>
<proteinExistence type="predicted"/>
<gene>
    <name evidence="1" type="ORF">CJ204_02070</name>
</gene>
<protein>
    <submittedName>
        <fullName evidence="1">Uncharacterized protein</fullName>
    </submittedName>
</protein>